<gene>
    <name evidence="1" type="ORF">H6A01_10710</name>
</gene>
<feature type="non-terminal residue" evidence="1">
    <location>
        <position position="133"/>
    </location>
</feature>
<evidence type="ECO:0000313" key="2">
    <source>
        <dbReference type="Proteomes" id="UP000707138"/>
    </source>
</evidence>
<proteinExistence type="predicted"/>
<evidence type="ECO:0008006" key="3">
    <source>
        <dbReference type="Google" id="ProtNLM"/>
    </source>
</evidence>
<name>A0ABS2GKC3_9FIRM</name>
<accession>A0ABS2GKC3</accession>
<organism evidence="1 2">
    <name type="scientific">Veillonella magna</name>
    <dbReference type="NCBI Taxonomy" id="464322"/>
    <lineage>
        <taxon>Bacteria</taxon>
        <taxon>Bacillati</taxon>
        <taxon>Bacillota</taxon>
        <taxon>Negativicutes</taxon>
        <taxon>Veillonellales</taxon>
        <taxon>Veillonellaceae</taxon>
        <taxon>Veillonella</taxon>
    </lineage>
</organism>
<comment type="caution">
    <text evidence="1">The sequence shown here is derived from an EMBL/GenBank/DDBJ whole genome shotgun (WGS) entry which is preliminary data.</text>
</comment>
<dbReference type="EMBL" id="JACJLA010000086">
    <property type="protein sequence ID" value="MBM6913765.1"/>
    <property type="molecule type" value="Genomic_DNA"/>
</dbReference>
<feature type="non-terminal residue" evidence="1">
    <location>
        <position position="1"/>
    </location>
</feature>
<reference evidence="1 2" key="1">
    <citation type="journal article" date="2021" name="Sci. Rep.">
        <title>The distribution of antibiotic resistance genes in chicken gut microbiota commensals.</title>
        <authorList>
            <person name="Juricova H."/>
            <person name="Matiasovicova J."/>
            <person name="Kubasova T."/>
            <person name="Cejkova D."/>
            <person name="Rychlik I."/>
        </authorList>
    </citation>
    <scope>NUCLEOTIDE SEQUENCE [LARGE SCALE GENOMIC DNA]</scope>
    <source>
        <strain evidence="1 2">An537</strain>
    </source>
</reference>
<dbReference type="RefSeq" id="WP_205088596.1">
    <property type="nucleotide sequence ID" value="NZ_JACJLA010000086.1"/>
</dbReference>
<keyword evidence="2" id="KW-1185">Reference proteome</keyword>
<evidence type="ECO:0000313" key="1">
    <source>
        <dbReference type="EMBL" id="MBM6913765.1"/>
    </source>
</evidence>
<dbReference type="Proteomes" id="UP000707138">
    <property type="component" value="Unassembled WGS sequence"/>
</dbReference>
<protein>
    <recommendedName>
        <fullName evidence="3">Hemagglutinin</fullName>
    </recommendedName>
</protein>
<sequence length="133" mass="13853">NNSITLTGDSGTTDKQMLNKDGGISFAITGNTDITTIASNDGVALSLNKATSVTNTGDDANRVVTSNAVYDAVKGAKTKVAVNPEDGILTVNKTESDDLTGNSYTLSIDTTKLENEMKTSLNDDFAKVDASNL</sequence>